<dbReference type="EMBL" id="AE017143">
    <property type="protein sequence ID" value="AAP95968.1"/>
    <property type="molecule type" value="Genomic_DNA"/>
</dbReference>
<proteinExistence type="predicted"/>
<sequence length="46" mass="5476">MLIDSPLKIQAWNFSKLVLETHLKHQIRVKLFLSIILNNAYDSLYF</sequence>
<evidence type="ECO:0000313" key="2">
    <source>
        <dbReference type="Proteomes" id="UP000001022"/>
    </source>
</evidence>
<dbReference type="KEGG" id="hdu:HD_1102"/>
<accession>Q7VM91</accession>
<name>Q7VM91_HAEDU</name>
<reference evidence="2" key="1">
    <citation type="submission" date="2003-06" db="EMBL/GenBank/DDBJ databases">
        <title>The complete genome sequence of Haemophilus ducreyi.</title>
        <authorList>
            <person name="Munson R.S. Jr."/>
            <person name="Ray W.C."/>
            <person name="Mahairas G."/>
            <person name="Sabo P."/>
            <person name="Mungur R."/>
            <person name="Johnson L."/>
            <person name="Nguyen D."/>
            <person name="Wang J."/>
            <person name="Forst C."/>
            <person name="Hood L."/>
        </authorList>
    </citation>
    <scope>NUCLEOTIDE SEQUENCE [LARGE SCALE GENOMIC DNA]</scope>
    <source>
        <strain evidence="2">35000HP / ATCC 700724</strain>
    </source>
</reference>
<evidence type="ECO:0000313" key="1">
    <source>
        <dbReference type="EMBL" id="AAP95968.1"/>
    </source>
</evidence>
<dbReference type="Proteomes" id="UP000001022">
    <property type="component" value="Chromosome"/>
</dbReference>
<protein>
    <submittedName>
        <fullName evidence="1">Uncharacterized protein</fullName>
    </submittedName>
</protein>
<dbReference type="HOGENOM" id="CLU_3184314_0_0_6"/>
<keyword evidence="2" id="KW-1185">Reference proteome</keyword>
<gene>
    <name evidence="1" type="ordered locus">HD_1102</name>
</gene>
<organism evidence="1 2">
    <name type="scientific">Haemophilus ducreyi (strain 35000HP / ATCC 700724)</name>
    <dbReference type="NCBI Taxonomy" id="233412"/>
    <lineage>
        <taxon>Bacteria</taxon>
        <taxon>Pseudomonadati</taxon>
        <taxon>Pseudomonadota</taxon>
        <taxon>Gammaproteobacteria</taxon>
        <taxon>Pasteurellales</taxon>
        <taxon>Pasteurellaceae</taxon>
        <taxon>Haemophilus</taxon>
    </lineage>
</organism>
<dbReference type="AlphaFoldDB" id="Q7VM91"/>